<feature type="transmembrane region" description="Helical" evidence="1">
    <location>
        <begin position="118"/>
        <end position="141"/>
    </location>
</feature>
<dbReference type="EMBL" id="CAADRN010000104">
    <property type="protein sequence ID" value="VFU12907.1"/>
    <property type="molecule type" value="Genomic_DNA"/>
</dbReference>
<feature type="transmembrane region" description="Helical" evidence="1">
    <location>
        <begin position="12"/>
        <end position="30"/>
    </location>
</feature>
<reference evidence="2" key="1">
    <citation type="submission" date="2019-03" db="EMBL/GenBank/DDBJ databases">
        <authorList>
            <person name="Hao L."/>
        </authorList>
    </citation>
    <scope>NUCLEOTIDE SEQUENCE</scope>
</reference>
<evidence type="ECO:0008006" key="3">
    <source>
        <dbReference type="Google" id="ProtNLM"/>
    </source>
</evidence>
<feature type="transmembrane region" description="Helical" evidence="1">
    <location>
        <begin position="207"/>
        <end position="229"/>
    </location>
</feature>
<feature type="transmembrane region" description="Helical" evidence="1">
    <location>
        <begin position="182"/>
        <end position="200"/>
    </location>
</feature>
<evidence type="ECO:0000313" key="2">
    <source>
        <dbReference type="EMBL" id="VFU12907.1"/>
    </source>
</evidence>
<name>A0A485LWU1_9ZZZZ</name>
<feature type="transmembrane region" description="Helical" evidence="1">
    <location>
        <begin position="36"/>
        <end position="58"/>
    </location>
</feature>
<gene>
    <name evidence="2" type="ORF">SCFA_1920002</name>
</gene>
<accession>A0A485LWU1</accession>
<dbReference type="AlphaFoldDB" id="A0A485LWU1"/>
<organism evidence="2">
    <name type="scientific">anaerobic digester metagenome</name>
    <dbReference type="NCBI Taxonomy" id="1263854"/>
    <lineage>
        <taxon>unclassified sequences</taxon>
        <taxon>metagenomes</taxon>
        <taxon>ecological metagenomes</taxon>
    </lineage>
</organism>
<protein>
    <recommendedName>
        <fullName evidence="3">DUF1538 domain-containing protein</fullName>
    </recommendedName>
</protein>
<feature type="transmembrane region" description="Helical" evidence="1">
    <location>
        <begin position="148"/>
        <end position="170"/>
    </location>
</feature>
<dbReference type="InterPro" id="IPR011435">
    <property type="entry name" value="UmpAB"/>
</dbReference>
<keyword evidence="1" id="KW-0812">Transmembrane</keyword>
<dbReference type="Pfam" id="PF07556">
    <property type="entry name" value="DUF1538"/>
    <property type="match status" value="1"/>
</dbReference>
<keyword evidence="1" id="KW-0472">Membrane</keyword>
<evidence type="ECO:0000256" key="1">
    <source>
        <dbReference type="SAM" id="Phobius"/>
    </source>
</evidence>
<sequence>MDDVKDVAREVLSSTLPVVLMVIIFQFIFLENPGHMVIQFIIGAIMVTLGLGLFLIGVKIGLLPLGETIGAELPQRGSVIILLFAILFIGIAVTVAEPQVSILANQFEYVSGGSIPKYLLVSFVAAGVGLFITIAAVRVLLNIPMKHVLTAGYLAVFILAAFVPPNFLPISFDAGGVTTGPLTVPFIIALGVGLTSVLAGKSSMSDSFGFLALVLIGPTLAVMLLGVIYG</sequence>
<keyword evidence="1" id="KW-1133">Transmembrane helix</keyword>
<feature type="transmembrane region" description="Helical" evidence="1">
    <location>
        <begin position="79"/>
        <end position="98"/>
    </location>
</feature>
<proteinExistence type="predicted"/>